<comment type="function">
    <text evidence="12">Ethanolamine phosphate transferase involved in glycosylphosphatidylinositol-anchor biosynthesis. Transfers ethanolamine phosphate to the GPI second mannose.</text>
</comment>
<keyword evidence="9 12" id="KW-1133">Transmembrane helix</keyword>
<evidence type="ECO:0000256" key="3">
    <source>
        <dbReference type="ARBA" id="ARBA00005315"/>
    </source>
</evidence>
<dbReference type="PANTHER" id="PTHR23072">
    <property type="entry name" value="PHOSPHATIDYLINOSITOL GLYCAN-RELATED"/>
    <property type="match status" value="1"/>
</dbReference>
<reference evidence="14" key="1">
    <citation type="submission" date="2020-01" db="EMBL/GenBank/DDBJ databases">
        <title>Genome Sequencing of Three Apophysomyces-Like Fungal Strains Confirms a Novel Fungal Genus in the Mucoromycota with divergent Burkholderia-like Endosymbiotic Bacteria.</title>
        <authorList>
            <person name="Stajich J.E."/>
            <person name="Macias A.M."/>
            <person name="Carter-House D."/>
            <person name="Lovett B."/>
            <person name="Kasson L.R."/>
            <person name="Berry K."/>
            <person name="Grigoriev I."/>
            <person name="Chang Y."/>
            <person name="Spatafora J."/>
            <person name="Kasson M.T."/>
        </authorList>
    </citation>
    <scope>NUCLEOTIDE SEQUENCE</scope>
    <source>
        <strain evidence="14">NRRL A-21654</strain>
    </source>
</reference>
<comment type="subcellular location">
    <subcellularLocation>
        <location evidence="1 12">Endoplasmic reticulum membrane</location>
        <topology evidence="1 12">Multi-pass membrane protein</topology>
    </subcellularLocation>
</comment>
<dbReference type="Pfam" id="PF01663">
    <property type="entry name" value="Phosphodiest"/>
    <property type="match status" value="1"/>
</dbReference>
<name>A0A8H7ERA3_9FUNG</name>
<evidence type="ECO:0000313" key="15">
    <source>
        <dbReference type="Proteomes" id="UP000605846"/>
    </source>
</evidence>
<evidence type="ECO:0000256" key="4">
    <source>
        <dbReference type="ARBA" id="ARBA00020830"/>
    </source>
</evidence>
<dbReference type="UniPathway" id="UPA00196"/>
<feature type="transmembrane region" description="Helical" evidence="12">
    <location>
        <begin position="746"/>
        <end position="767"/>
    </location>
</feature>
<keyword evidence="6 12" id="KW-0808">Transferase</keyword>
<accession>A0A8H7ERA3</accession>
<feature type="transmembrane region" description="Helical" evidence="12">
    <location>
        <begin position="663"/>
        <end position="681"/>
    </location>
</feature>
<gene>
    <name evidence="14" type="primary">LAS21</name>
    <name evidence="14" type="ORF">EC973_002318</name>
</gene>
<evidence type="ECO:0000256" key="11">
    <source>
        <dbReference type="ARBA" id="ARBA00023180"/>
    </source>
</evidence>
<dbReference type="GO" id="GO:0005789">
    <property type="term" value="C:endoplasmic reticulum membrane"/>
    <property type="evidence" value="ECO:0007669"/>
    <property type="project" value="UniProtKB-SubCell"/>
</dbReference>
<feature type="transmembrane region" description="Helical" evidence="12">
    <location>
        <begin position="859"/>
        <end position="882"/>
    </location>
</feature>
<comment type="pathway">
    <text evidence="2 12">Glycolipid biosynthesis; glycosylphosphatidylinositol-anchor biosynthesis.</text>
</comment>
<dbReference type="InterPro" id="IPR037674">
    <property type="entry name" value="PIG-G_N"/>
</dbReference>
<dbReference type="GO" id="GO:0051267">
    <property type="term" value="F:CP2 mannose-ethanolamine phosphotransferase activity"/>
    <property type="evidence" value="ECO:0007669"/>
    <property type="project" value="TreeGrafter"/>
</dbReference>
<dbReference type="InterPro" id="IPR045687">
    <property type="entry name" value="PIGG/GPI7_C"/>
</dbReference>
<evidence type="ECO:0000313" key="14">
    <source>
        <dbReference type="EMBL" id="KAF7723136.1"/>
    </source>
</evidence>
<dbReference type="Pfam" id="PF19316">
    <property type="entry name" value="PIGO_PIGG"/>
    <property type="match status" value="1"/>
</dbReference>
<feature type="transmembrane region" description="Helical" evidence="12">
    <location>
        <begin position="447"/>
        <end position="472"/>
    </location>
</feature>
<dbReference type="GO" id="GO:0006506">
    <property type="term" value="P:GPI anchor biosynthetic process"/>
    <property type="evidence" value="ECO:0007669"/>
    <property type="project" value="UniProtKB-UniPathway"/>
</dbReference>
<feature type="transmembrane region" description="Helical" evidence="12">
    <location>
        <begin position="484"/>
        <end position="502"/>
    </location>
</feature>
<evidence type="ECO:0000256" key="2">
    <source>
        <dbReference type="ARBA" id="ARBA00004687"/>
    </source>
</evidence>
<dbReference type="PANTHER" id="PTHR23072:SF0">
    <property type="entry name" value="GPI ETHANOLAMINE PHOSPHATE TRANSFERASE 2"/>
    <property type="match status" value="1"/>
</dbReference>
<keyword evidence="7 12" id="KW-0812">Transmembrane</keyword>
<feature type="transmembrane region" description="Helical" evidence="12">
    <location>
        <begin position="701"/>
        <end position="725"/>
    </location>
</feature>
<evidence type="ECO:0000256" key="10">
    <source>
        <dbReference type="ARBA" id="ARBA00023136"/>
    </source>
</evidence>
<keyword evidence="8 12" id="KW-0256">Endoplasmic reticulum</keyword>
<evidence type="ECO:0000259" key="13">
    <source>
        <dbReference type="Pfam" id="PF19316"/>
    </source>
</evidence>
<protein>
    <recommendedName>
        <fullName evidence="4 12">GPI ethanolamine phosphate transferase 2</fullName>
    </recommendedName>
</protein>
<evidence type="ECO:0000256" key="7">
    <source>
        <dbReference type="ARBA" id="ARBA00022692"/>
    </source>
</evidence>
<comment type="similarity">
    <text evidence="3 12">Belongs to the PIGG/PIGN/PIGO family. PIGG subfamily.</text>
</comment>
<dbReference type="InterPro" id="IPR002591">
    <property type="entry name" value="Phosphodiest/P_Trfase"/>
</dbReference>
<evidence type="ECO:0000256" key="1">
    <source>
        <dbReference type="ARBA" id="ARBA00004477"/>
    </source>
</evidence>
<evidence type="ECO:0000256" key="12">
    <source>
        <dbReference type="RuleBase" id="RU367106"/>
    </source>
</evidence>
<keyword evidence="15" id="KW-1185">Reference proteome</keyword>
<dbReference type="InterPro" id="IPR039527">
    <property type="entry name" value="PIGG/GPI7"/>
</dbReference>
<evidence type="ECO:0000256" key="9">
    <source>
        <dbReference type="ARBA" id="ARBA00022989"/>
    </source>
</evidence>
<dbReference type="EMBL" id="JABAYA010000162">
    <property type="protein sequence ID" value="KAF7723136.1"/>
    <property type="molecule type" value="Genomic_DNA"/>
</dbReference>
<feature type="domain" description="GPI ethanolamine phosphate transferase 2 C-terminal" evidence="13">
    <location>
        <begin position="439"/>
        <end position="879"/>
    </location>
</feature>
<proteinExistence type="inferred from homology"/>
<dbReference type="OrthoDB" id="272139at2759"/>
<dbReference type="SUPFAM" id="SSF53649">
    <property type="entry name" value="Alkaline phosphatase-like"/>
    <property type="match status" value="1"/>
</dbReference>
<dbReference type="CDD" id="cd16024">
    <property type="entry name" value="GPI_EPT_2"/>
    <property type="match status" value="1"/>
</dbReference>
<evidence type="ECO:0000256" key="8">
    <source>
        <dbReference type="ARBA" id="ARBA00022824"/>
    </source>
</evidence>
<comment type="caution">
    <text evidence="14">The sequence shown here is derived from an EMBL/GenBank/DDBJ whole genome shotgun (WGS) entry which is preliminary data.</text>
</comment>
<dbReference type="InterPro" id="IPR017850">
    <property type="entry name" value="Alkaline_phosphatase_core_sf"/>
</dbReference>
<feature type="transmembrane region" description="Helical" evidence="12">
    <location>
        <begin position="825"/>
        <end position="847"/>
    </location>
</feature>
<evidence type="ECO:0000256" key="5">
    <source>
        <dbReference type="ARBA" id="ARBA00022502"/>
    </source>
</evidence>
<dbReference type="AlphaFoldDB" id="A0A8H7ERA3"/>
<feature type="transmembrane region" description="Helical" evidence="12">
    <location>
        <begin position="787"/>
        <end position="813"/>
    </location>
</feature>
<keyword evidence="11" id="KW-0325">Glycoprotein</keyword>
<feature type="transmembrane region" description="Helical" evidence="12">
    <location>
        <begin position="508"/>
        <end position="526"/>
    </location>
</feature>
<feature type="transmembrane region" description="Helical" evidence="12">
    <location>
        <begin position="568"/>
        <end position="590"/>
    </location>
</feature>
<keyword evidence="5 12" id="KW-0337">GPI-anchor biosynthesis</keyword>
<sequence length="911" mass="102290">MKSLSLLSLALVQLAGLTLFCKGFFPYKIYLPGFASFESAPAWPNGDRTTLIEPEFDRLVFVVVDALRNDFVFGKDSGFKFVNSLIESHTAIPFTARATAPTVTMPRIKALTTDAVLNIAESDTSSSLEFHDNWVYQLKHSLNKTIHFFGDDTWIRLLPGMFDKKDGTTSFYVTDTVQVDLNVTRHIKPDISQPDWDITILHYLGLDHVGHMGGPESKLMKPKQEEMDRAIEDIYEIVANQDAQRMANSQDSKGTLIILCGDHGMNDEGNHGGSSLGETSTALVFMSPRFESRPTLKKHAQQRRDTALTFGFPIIDQTDIVPTLASLFAFPIPKNNLGKVVTDLYRGSKSSSVLRALQLNAYQMGHLLERIIPEIANYLNFTLESKDHLDNTHPGWRYVEAFTLHQGYMDMQEETIATTAAKAYLEFIEFAQSQLASTASNYGLSDMYLGLVLIAISAIGLIYLSVPLAYTVESSLSWCAIQGYVAMAVIIFAGSMFASSFVEEEHMLWYYYIPSLYLLYTLKSFYESGCTWREKSRLGLLCILQMCLARVALGWNRGDGFVKYISPSMQWDVLAISLATPVLYSTLIIYTTRQGQGTGVSQGAGIIQTLCKVGYLLLNTLTAMFIMAYKIRTEIPDELPQTYSSLLTMEVVQRLDDVKLGRLIYNYCGASFLALSGLMYVTRRAGLLDVLQQNDVGSEPFLHLLLHMLTPLLILLSKTQNAALFTIFSMQYSMLKKWKRCSSPPTIVLCFTMTCLSHAGFFMTGHTNSIASIDLSNAYIGVEGYDTLVIGALTFFSNWSGSIWWTLASWTLISDWWDYKLVESTFFAVFLAVLSVAVTVLREHLFIWSVFSPKYLYQVAWSVLFHWLFQVLIGTAIVKFWAAPPSLTPDTEYVVAEDEESEKQTNPLEQD</sequence>
<keyword evidence="10 12" id="KW-0472">Membrane</keyword>
<dbReference type="Proteomes" id="UP000605846">
    <property type="component" value="Unassembled WGS sequence"/>
</dbReference>
<evidence type="ECO:0000256" key="6">
    <source>
        <dbReference type="ARBA" id="ARBA00022679"/>
    </source>
</evidence>
<dbReference type="Gene3D" id="3.40.720.10">
    <property type="entry name" value="Alkaline Phosphatase, subunit A"/>
    <property type="match status" value="1"/>
</dbReference>
<organism evidence="14 15">
    <name type="scientific">Apophysomyces ossiformis</name>
    <dbReference type="NCBI Taxonomy" id="679940"/>
    <lineage>
        <taxon>Eukaryota</taxon>
        <taxon>Fungi</taxon>
        <taxon>Fungi incertae sedis</taxon>
        <taxon>Mucoromycota</taxon>
        <taxon>Mucoromycotina</taxon>
        <taxon>Mucoromycetes</taxon>
        <taxon>Mucorales</taxon>
        <taxon>Mucorineae</taxon>
        <taxon>Mucoraceae</taxon>
        <taxon>Apophysomyces</taxon>
    </lineage>
</organism>